<dbReference type="AlphaFoldDB" id="A0A5K1US17"/>
<keyword evidence="1" id="KW-0732">Signal</keyword>
<reference evidence="2 3" key="1">
    <citation type="submission" date="2016-05" db="EMBL/GenBank/DDBJ databases">
        <title>First whole genome sequencing of Entamoeba histolytica HM1:IMSS-clone-6.</title>
        <authorList>
            <person name="Mukherjee Avik.K."/>
            <person name="Izumyama S."/>
            <person name="Nakada-Tsukui K."/>
            <person name="Nozaki T."/>
        </authorList>
    </citation>
    <scope>NUCLEOTIDE SEQUENCE [LARGE SCALE GENOMIC DNA]</scope>
    <source>
        <strain evidence="2 3">HM1:IMSS clone 6</strain>
    </source>
</reference>
<dbReference type="VEuPathDB" id="AmoebaDB:EHI8A_039280"/>
<comment type="caution">
    <text evidence="2">The sequence shown here is derived from an EMBL/GenBank/DDBJ whole genome shotgun (WGS) entry which is preliminary data.</text>
</comment>
<evidence type="ECO:0000256" key="1">
    <source>
        <dbReference type="SAM" id="SignalP"/>
    </source>
</evidence>
<organism evidence="2 3">
    <name type="scientific">Entamoeba histolytica</name>
    <dbReference type="NCBI Taxonomy" id="5759"/>
    <lineage>
        <taxon>Eukaryota</taxon>
        <taxon>Amoebozoa</taxon>
        <taxon>Evosea</taxon>
        <taxon>Archamoebae</taxon>
        <taxon>Mastigamoebida</taxon>
        <taxon>Entamoebidae</taxon>
        <taxon>Entamoeba</taxon>
    </lineage>
</organism>
<evidence type="ECO:0000313" key="3">
    <source>
        <dbReference type="Proteomes" id="UP000078387"/>
    </source>
</evidence>
<sequence>MFTLILLTLVCYVLGNRHILDTPCMSDFVAVNLNSPKITVNEIKYCYDKIPDFNVSVHGHNIKSDCYINEHLIRVNKTSNSINRCGEWLEVVGPSQNPVVCMIAGSVSVTINGANSQLYSRIVGVRNSVFSQITISSGTSLSLSQVTVAESDFDLRINPSLYVLSKNDSHSIIQFIDHNRPPEKIEIIDGELNEEIKINPDDTFTIPLFSHAINIYLISFDSEKIEFKGINLNTITRYSTDDRFVSYNLRSCKYLADTQIFEEGKNYSNVLPMFRWRMYYIDDKNTATSFPLTESKVQFKTPSDPISTCFLYTTPLRLNQDFKELRMDFRCSDINSYKFNTTNLYYTDTVTSVDIKNAKIISSDLPTKYYFDKDGETVHMKIAFDASSYQYSNFIRIIHSVPVGTTFSLKRAYLIRSKANSNQTECDHTTFDCQFTECTITTTSSASPWKEGCQPTCGNCRVGYTCSEQGFCLKEQNLNQRSGCLNIIISTLIVALLFVL</sequence>
<evidence type="ECO:0000313" key="2">
    <source>
        <dbReference type="EMBL" id="GAT95283.1"/>
    </source>
</evidence>
<dbReference type="VEuPathDB" id="AmoebaDB:EHI5A_072010"/>
<dbReference type="Proteomes" id="UP000078387">
    <property type="component" value="Unassembled WGS sequence"/>
</dbReference>
<feature type="signal peptide" evidence="1">
    <location>
        <begin position="1"/>
        <end position="15"/>
    </location>
</feature>
<dbReference type="EMBL" id="BDEQ01000001">
    <property type="protein sequence ID" value="GAT95283.1"/>
    <property type="molecule type" value="Genomic_DNA"/>
</dbReference>
<gene>
    <name evidence="2" type="ORF">CL6EHI_165280</name>
</gene>
<name>A0A5K1US17_ENTHI</name>
<proteinExistence type="predicted"/>
<accession>A0A5K1US17</accession>
<protein>
    <submittedName>
        <fullName evidence="2">Uncharacterized protein</fullName>
    </submittedName>
</protein>
<dbReference type="VEuPathDB" id="AmoebaDB:EHI_165280"/>
<feature type="chain" id="PRO_5023833229" evidence="1">
    <location>
        <begin position="16"/>
        <end position="500"/>
    </location>
</feature>
<dbReference type="OMA" id="GETIHMK"/>
<dbReference type="VEuPathDB" id="AmoebaDB:EHI7A_040490"/>
<dbReference type="VEuPathDB" id="AmoebaDB:KM1_080940"/>